<dbReference type="PANTHER" id="PTHR23310">
    <property type="entry name" value="ACYL-COA-BINDING PROTEIN, ACBP"/>
    <property type="match status" value="1"/>
</dbReference>
<sequence>MTMELEKEFVKYSNIAKVLPKKPSDNDMLFLYGFYKQATIGDCNIEQPAFNVFKLKEYKKWEAWNSHEGIDTKTAMRQYIEKVKQLLT</sequence>
<proteinExistence type="predicted"/>
<dbReference type="PRINTS" id="PR00689">
    <property type="entry name" value="ACOABINDINGP"/>
</dbReference>
<accession>A0A6C0KJM6</accession>
<name>A0A6C0KJM6_9ZZZZ</name>
<dbReference type="Pfam" id="PF00887">
    <property type="entry name" value="ACBP"/>
    <property type="match status" value="1"/>
</dbReference>
<evidence type="ECO:0000256" key="1">
    <source>
        <dbReference type="ARBA" id="ARBA00023121"/>
    </source>
</evidence>
<dbReference type="InterPro" id="IPR022408">
    <property type="entry name" value="Acyl-CoA-binding_prot_CS"/>
</dbReference>
<feature type="domain" description="ACB" evidence="2">
    <location>
        <begin position="5"/>
        <end position="88"/>
    </location>
</feature>
<dbReference type="EMBL" id="MN740918">
    <property type="protein sequence ID" value="QHU17829.1"/>
    <property type="molecule type" value="Genomic_DNA"/>
</dbReference>
<reference evidence="3" key="1">
    <citation type="journal article" date="2020" name="Nature">
        <title>Giant virus diversity and host interactions through global metagenomics.</title>
        <authorList>
            <person name="Schulz F."/>
            <person name="Roux S."/>
            <person name="Paez-Espino D."/>
            <person name="Jungbluth S."/>
            <person name="Walsh D.A."/>
            <person name="Denef V.J."/>
            <person name="McMahon K.D."/>
            <person name="Konstantinidis K.T."/>
            <person name="Eloe-Fadrosh E.A."/>
            <person name="Kyrpides N.C."/>
            <person name="Woyke T."/>
        </authorList>
    </citation>
    <scope>NUCLEOTIDE SEQUENCE</scope>
    <source>
        <strain evidence="3">GVMAG-S-3300012919-55</strain>
    </source>
</reference>
<evidence type="ECO:0000259" key="2">
    <source>
        <dbReference type="PROSITE" id="PS51228"/>
    </source>
</evidence>
<dbReference type="Gene3D" id="1.20.80.10">
    <property type="match status" value="1"/>
</dbReference>
<keyword evidence="1" id="KW-0446">Lipid-binding</keyword>
<dbReference type="PROSITE" id="PS00880">
    <property type="entry name" value="ACB_1"/>
    <property type="match status" value="1"/>
</dbReference>
<dbReference type="PROSITE" id="PS51228">
    <property type="entry name" value="ACB_2"/>
    <property type="match status" value="1"/>
</dbReference>
<dbReference type="SUPFAM" id="SSF47027">
    <property type="entry name" value="Acyl-CoA binding protein"/>
    <property type="match status" value="1"/>
</dbReference>
<protein>
    <recommendedName>
        <fullName evidence="2">ACB domain-containing protein</fullName>
    </recommendedName>
</protein>
<organism evidence="3">
    <name type="scientific">viral metagenome</name>
    <dbReference type="NCBI Taxonomy" id="1070528"/>
    <lineage>
        <taxon>unclassified sequences</taxon>
        <taxon>metagenomes</taxon>
        <taxon>organismal metagenomes</taxon>
    </lineage>
</organism>
<dbReference type="InterPro" id="IPR014352">
    <property type="entry name" value="FERM/acyl-CoA-bd_prot_sf"/>
</dbReference>
<dbReference type="PANTHER" id="PTHR23310:SF62">
    <property type="entry name" value="ACYL-COA BINDING PROTEIN 1, ISOFORM A"/>
    <property type="match status" value="1"/>
</dbReference>
<dbReference type="InterPro" id="IPR000582">
    <property type="entry name" value="Acyl-CoA-binding_protein"/>
</dbReference>
<dbReference type="InterPro" id="IPR035984">
    <property type="entry name" value="Acyl-CoA-binding_sf"/>
</dbReference>
<dbReference type="GO" id="GO:0006631">
    <property type="term" value="P:fatty acid metabolic process"/>
    <property type="evidence" value="ECO:0007669"/>
    <property type="project" value="TreeGrafter"/>
</dbReference>
<dbReference type="GO" id="GO:0000062">
    <property type="term" value="F:fatty-acyl-CoA binding"/>
    <property type="evidence" value="ECO:0007669"/>
    <property type="project" value="InterPro"/>
</dbReference>
<evidence type="ECO:0000313" key="3">
    <source>
        <dbReference type="EMBL" id="QHU17829.1"/>
    </source>
</evidence>
<dbReference type="AlphaFoldDB" id="A0A6C0KJM6"/>